<protein>
    <submittedName>
        <fullName evidence="10">Zona pellucida-binding protein 1</fullName>
    </submittedName>
</protein>
<dbReference type="KEGG" id="aful:116485613"/>
<dbReference type="GO" id="GO:0005576">
    <property type="term" value="C:extracellular region"/>
    <property type="evidence" value="ECO:0007669"/>
    <property type="project" value="UniProtKB-SubCell"/>
</dbReference>
<dbReference type="GeneID" id="116485613"/>
<evidence type="ECO:0000256" key="1">
    <source>
        <dbReference type="ARBA" id="ARBA00004218"/>
    </source>
</evidence>
<evidence type="ECO:0000256" key="7">
    <source>
        <dbReference type="SAM" id="SignalP"/>
    </source>
</evidence>
<evidence type="ECO:0000259" key="8">
    <source>
        <dbReference type="PROSITE" id="PS50835"/>
    </source>
</evidence>
<keyword evidence="4" id="KW-0964">Secreted</keyword>
<keyword evidence="6" id="KW-0968">Cytoplasmic vesicle</keyword>
<evidence type="ECO:0000256" key="5">
    <source>
        <dbReference type="ARBA" id="ARBA00023180"/>
    </source>
</evidence>
<dbReference type="GO" id="GO:0007339">
    <property type="term" value="P:binding of sperm to zona pellucida"/>
    <property type="evidence" value="ECO:0007669"/>
    <property type="project" value="InterPro"/>
</dbReference>
<comment type="similarity">
    <text evidence="3">Belongs to the zona pellucida-binding protein Sp38 family.</text>
</comment>
<dbReference type="InterPro" id="IPR048805">
    <property type="entry name" value="ZPBP1/2_C"/>
</dbReference>
<evidence type="ECO:0000313" key="9">
    <source>
        <dbReference type="Proteomes" id="UP000504639"/>
    </source>
</evidence>
<proteinExistence type="inferred from homology"/>
<dbReference type="Pfam" id="PF07354">
    <property type="entry name" value="Sp38"/>
    <property type="match status" value="1"/>
</dbReference>
<evidence type="ECO:0000313" key="10">
    <source>
        <dbReference type="RefSeq" id="XP_032036996.1"/>
    </source>
</evidence>
<evidence type="ECO:0000256" key="2">
    <source>
        <dbReference type="ARBA" id="ARBA00004613"/>
    </source>
</evidence>
<dbReference type="FunCoup" id="A0A6J3CDC0">
    <property type="interactions" value="10"/>
</dbReference>
<feature type="signal peptide" evidence="7">
    <location>
        <begin position="1"/>
        <end position="30"/>
    </location>
</feature>
<dbReference type="PROSITE" id="PS50835">
    <property type="entry name" value="IG_LIKE"/>
    <property type="match status" value="1"/>
</dbReference>
<dbReference type="InterPro" id="IPR010857">
    <property type="entry name" value="Sp38-bd"/>
</dbReference>
<dbReference type="GO" id="GO:0001675">
    <property type="term" value="P:acrosome assembly"/>
    <property type="evidence" value="ECO:0007669"/>
    <property type="project" value="TreeGrafter"/>
</dbReference>
<dbReference type="PANTHER" id="PTHR15443">
    <property type="entry name" value="ZONA PELLUCIDA BINDING PROTEIN SP38"/>
    <property type="match status" value="1"/>
</dbReference>
<keyword evidence="5" id="KW-0325">Glycoprotein</keyword>
<reference evidence="10" key="1">
    <citation type="submission" date="2025-08" db="UniProtKB">
        <authorList>
            <consortium name="RefSeq"/>
        </authorList>
    </citation>
    <scope>IDENTIFICATION</scope>
    <source>
        <tissue evidence="10">Lung</tissue>
    </source>
</reference>
<feature type="chain" id="PRO_5026780600" evidence="7">
    <location>
        <begin position="31"/>
        <end position="334"/>
    </location>
</feature>
<keyword evidence="7" id="KW-0732">Signal</keyword>
<dbReference type="Proteomes" id="UP000504639">
    <property type="component" value="Chromosome 2"/>
</dbReference>
<dbReference type="PANTHER" id="PTHR15443:SF5">
    <property type="entry name" value="ZONA PELLUCIDA-BINDING PROTEIN 1"/>
    <property type="match status" value="1"/>
</dbReference>
<dbReference type="GO" id="GO:0001669">
    <property type="term" value="C:acrosomal vesicle"/>
    <property type="evidence" value="ECO:0007669"/>
    <property type="project" value="UniProtKB-SubCell"/>
</dbReference>
<dbReference type="RefSeq" id="XP_032036996.1">
    <property type="nucleotide sequence ID" value="XM_032181105.1"/>
</dbReference>
<dbReference type="InterPro" id="IPR048806">
    <property type="entry name" value="ZPBP1/2_N"/>
</dbReference>
<name>A0A6J3CDC0_AYTFU</name>
<sequence length="334" mass="37773">MGGEGRPGTRGHLRLGLLLVLLLAAPAVQPSQGFLRSAGPRRNSLKIVGSIIFPVKVYVKLDHNSPRILCVTNHLRNSELIDPIFRWNGPGGYLSSENSSVQISPTGTLILRHFKSHLSGVYNCTLHYKLTATQPDKKLLLKYVIYAYSDPQYYYELTVRYHAAPCNSFHNISFEKALIQILNKLVAELSCEVILIKSECHHVKMQRGGLQNEMFFTFSVTCLDREEDNRLCQQSACDASHRLNKAKYLIERFFKQEVEVRKKTAEPLPEIYYIEGTLQMVWIDRCYPGYGMNALRHPGCPECCVICSPGSYNPSNGIHCLHCDKSLKYGATKC</sequence>
<accession>A0A6J3CDC0</accession>
<evidence type="ECO:0000256" key="6">
    <source>
        <dbReference type="ARBA" id="ARBA00023329"/>
    </source>
</evidence>
<dbReference type="GO" id="GO:0002199">
    <property type="term" value="C:zona pellucida receptor complex"/>
    <property type="evidence" value="ECO:0007669"/>
    <property type="project" value="TreeGrafter"/>
</dbReference>
<comment type="subcellular location">
    <subcellularLocation>
        <location evidence="1">Cytoplasmic vesicle</location>
        <location evidence="1">Secretory vesicle</location>
        <location evidence="1">Acrosome</location>
    </subcellularLocation>
    <subcellularLocation>
        <location evidence="2">Secreted</location>
    </subcellularLocation>
</comment>
<organism evidence="9 10">
    <name type="scientific">Aythya fuligula</name>
    <name type="common">Tufted duck</name>
    <name type="synonym">Anas fuligula</name>
    <dbReference type="NCBI Taxonomy" id="219594"/>
    <lineage>
        <taxon>Eukaryota</taxon>
        <taxon>Metazoa</taxon>
        <taxon>Chordata</taxon>
        <taxon>Craniata</taxon>
        <taxon>Vertebrata</taxon>
        <taxon>Euteleostomi</taxon>
        <taxon>Archelosauria</taxon>
        <taxon>Archosauria</taxon>
        <taxon>Dinosauria</taxon>
        <taxon>Saurischia</taxon>
        <taxon>Theropoda</taxon>
        <taxon>Coelurosauria</taxon>
        <taxon>Aves</taxon>
        <taxon>Neognathae</taxon>
        <taxon>Galloanserae</taxon>
        <taxon>Anseriformes</taxon>
        <taxon>Anatidae</taxon>
        <taxon>Aythyinae</taxon>
        <taxon>Aythya</taxon>
    </lineage>
</organism>
<evidence type="ECO:0000256" key="3">
    <source>
        <dbReference type="ARBA" id="ARBA00007196"/>
    </source>
</evidence>
<evidence type="ECO:0000256" key="4">
    <source>
        <dbReference type="ARBA" id="ARBA00022525"/>
    </source>
</evidence>
<dbReference type="CTD" id="11055"/>
<dbReference type="AlphaFoldDB" id="A0A6J3CDC0"/>
<dbReference type="InterPro" id="IPR007110">
    <property type="entry name" value="Ig-like_dom"/>
</dbReference>
<dbReference type="InParanoid" id="A0A6J3CDC0"/>
<gene>
    <name evidence="10" type="primary">ZPBP</name>
</gene>
<feature type="domain" description="Ig-like" evidence="8">
    <location>
        <begin position="26"/>
        <end position="140"/>
    </location>
</feature>
<keyword evidence="9" id="KW-1185">Reference proteome</keyword>
<dbReference type="Pfam" id="PF20626">
    <property type="entry name" value="EGF_Sp38_C"/>
    <property type="match status" value="1"/>
</dbReference>